<dbReference type="EMBL" id="JBJJXI010000050">
    <property type="protein sequence ID" value="KAL3400701.1"/>
    <property type="molecule type" value="Genomic_DNA"/>
</dbReference>
<evidence type="ECO:0000313" key="1">
    <source>
        <dbReference type="EMBL" id="KAL3400701.1"/>
    </source>
</evidence>
<dbReference type="Proteomes" id="UP001627154">
    <property type="component" value="Unassembled WGS sequence"/>
</dbReference>
<protein>
    <submittedName>
        <fullName evidence="1">Uncharacterized protein</fullName>
    </submittedName>
</protein>
<dbReference type="AlphaFoldDB" id="A0ABD2X5Q7"/>
<organism evidence="1 2">
    <name type="scientific">Trichogramma kaykai</name>
    <dbReference type="NCBI Taxonomy" id="54128"/>
    <lineage>
        <taxon>Eukaryota</taxon>
        <taxon>Metazoa</taxon>
        <taxon>Ecdysozoa</taxon>
        <taxon>Arthropoda</taxon>
        <taxon>Hexapoda</taxon>
        <taxon>Insecta</taxon>
        <taxon>Pterygota</taxon>
        <taxon>Neoptera</taxon>
        <taxon>Endopterygota</taxon>
        <taxon>Hymenoptera</taxon>
        <taxon>Apocrita</taxon>
        <taxon>Proctotrupomorpha</taxon>
        <taxon>Chalcidoidea</taxon>
        <taxon>Trichogrammatidae</taxon>
        <taxon>Trichogramma</taxon>
    </lineage>
</organism>
<evidence type="ECO:0000313" key="2">
    <source>
        <dbReference type="Proteomes" id="UP001627154"/>
    </source>
</evidence>
<comment type="caution">
    <text evidence="1">The sequence shown here is derived from an EMBL/GenBank/DDBJ whole genome shotgun (WGS) entry which is preliminary data.</text>
</comment>
<accession>A0ABD2X5Q7</accession>
<sequence length="96" mass="11102">MKQPWRWMVVEEVEVLFCTSSEGHDEVGIIVSLVNIKTNSSSTPATTTEQFFRTRQLSVPDGRSCSPKLKFLRERPWSRSKLKNISCMKIIKIIKM</sequence>
<proteinExistence type="predicted"/>
<gene>
    <name evidence="1" type="ORF">TKK_005858</name>
</gene>
<name>A0ABD2X5Q7_9HYME</name>
<reference evidence="1 2" key="1">
    <citation type="journal article" date="2024" name="bioRxiv">
        <title>A reference genome for Trichogramma kaykai: A tiny desert-dwelling parasitoid wasp with competing sex-ratio distorters.</title>
        <authorList>
            <person name="Culotta J."/>
            <person name="Lindsey A.R."/>
        </authorList>
    </citation>
    <scope>NUCLEOTIDE SEQUENCE [LARGE SCALE GENOMIC DNA]</scope>
    <source>
        <strain evidence="1 2">KSX58</strain>
    </source>
</reference>
<keyword evidence="2" id="KW-1185">Reference proteome</keyword>